<sequence>MSDLGAEGDDSWRLLGQLVPTSTYRSNGIRPRRSVSDFGLAE</sequence>
<evidence type="ECO:0000313" key="1">
    <source>
        <dbReference type="EMBL" id="PRX20857.1"/>
    </source>
</evidence>
<name>A0A2T0KCB3_9ACTN</name>
<evidence type="ECO:0000313" key="2">
    <source>
        <dbReference type="Proteomes" id="UP000239415"/>
    </source>
</evidence>
<organism evidence="1 2">
    <name type="scientific">Actinoplanes italicus</name>
    <dbReference type="NCBI Taxonomy" id="113567"/>
    <lineage>
        <taxon>Bacteria</taxon>
        <taxon>Bacillati</taxon>
        <taxon>Actinomycetota</taxon>
        <taxon>Actinomycetes</taxon>
        <taxon>Micromonosporales</taxon>
        <taxon>Micromonosporaceae</taxon>
        <taxon>Actinoplanes</taxon>
    </lineage>
</organism>
<comment type="caution">
    <text evidence="1">The sequence shown here is derived from an EMBL/GenBank/DDBJ whole genome shotgun (WGS) entry which is preliminary data.</text>
</comment>
<accession>A0A2T0KCB3</accession>
<reference evidence="1 2" key="1">
    <citation type="submission" date="2018-03" db="EMBL/GenBank/DDBJ databases">
        <title>Genomic Encyclopedia of Archaeal and Bacterial Type Strains, Phase II (KMG-II): from individual species to whole genera.</title>
        <authorList>
            <person name="Goeker M."/>
        </authorList>
    </citation>
    <scope>NUCLEOTIDE SEQUENCE [LARGE SCALE GENOMIC DNA]</scope>
    <source>
        <strain evidence="1 2">DSM 43146</strain>
    </source>
</reference>
<keyword evidence="2" id="KW-1185">Reference proteome</keyword>
<dbReference type="Proteomes" id="UP000239415">
    <property type="component" value="Unassembled WGS sequence"/>
</dbReference>
<dbReference type="AlphaFoldDB" id="A0A2T0KCB3"/>
<proteinExistence type="predicted"/>
<protein>
    <submittedName>
        <fullName evidence="1">Uncharacterized protein</fullName>
    </submittedName>
</protein>
<dbReference type="EMBL" id="PVMZ01000007">
    <property type="protein sequence ID" value="PRX20857.1"/>
    <property type="molecule type" value="Genomic_DNA"/>
</dbReference>
<gene>
    <name evidence="1" type="ORF">CLV67_107134</name>
</gene>